<evidence type="ECO:0000256" key="5">
    <source>
        <dbReference type="SAM" id="MobiDB-lite"/>
    </source>
</evidence>
<dbReference type="GO" id="GO:0003677">
    <property type="term" value="F:DNA binding"/>
    <property type="evidence" value="ECO:0007669"/>
    <property type="project" value="InterPro"/>
</dbReference>
<protein>
    <recommendedName>
        <fullName evidence="6">SBP-type domain-containing protein</fullName>
    </recommendedName>
</protein>
<dbReference type="GO" id="GO:0008270">
    <property type="term" value="F:zinc ion binding"/>
    <property type="evidence" value="ECO:0007669"/>
    <property type="project" value="UniProtKB-KW"/>
</dbReference>
<feature type="region of interest" description="Disordered" evidence="5">
    <location>
        <begin position="1"/>
        <end position="143"/>
    </location>
</feature>
<feature type="domain" description="SBP-type" evidence="6">
    <location>
        <begin position="139"/>
        <end position="216"/>
    </location>
</feature>
<evidence type="ECO:0000256" key="3">
    <source>
        <dbReference type="ARBA" id="ARBA00022833"/>
    </source>
</evidence>
<keyword evidence="1" id="KW-0479">Metal-binding</keyword>
<reference evidence="7" key="1">
    <citation type="submission" date="2020-05" db="EMBL/GenBank/DDBJ databases">
        <title>WGS assembly of Panicum virgatum.</title>
        <authorList>
            <person name="Lovell J.T."/>
            <person name="Jenkins J."/>
            <person name="Shu S."/>
            <person name="Juenger T.E."/>
            <person name="Schmutz J."/>
        </authorList>
    </citation>
    <scope>NUCLEOTIDE SEQUENCE</scope>
    <source>
        <strain evidence="7">AP13</strain>
    </source>
</reference>
<dbReference type="Proteomes" id="UP000823388">
    <property type="component" value="Chromosome 2K"/>
</dbReference>
<feature type="compositionally biased region" description="Pro residues" evidence="5">
    <location>
        <begin position="12"/>
        <end position="22"/>
    </location>
</feature>
<keyword evidence="8" id="KW-1185">Reference proteome</keyword>
<evidence type="ECO:0000256" key="2">
    <source>
        <dbReference type="ARBA" id="ARBA00022771"/>
    </source>
</evidence>
<evidence type="ECO:0000313" key="7">
    <source>
        <dbReference type="EMBL" id="KAG2645537.1"/>
    </source>
</evidence>
<feature type="region of interest" description="Disordered" evidence="5">
    <location>
        <begin position="206"/>
        <end position="245"/>
    </location>
</feature>
<organism evidence="7 8">
    <name type="scientific">Panicum virgatum</name>
    <name type="common">Blackwell switchgrass</name>
    <dbReference type="NCBI Taxonomy" id="38727"/>
    <lineage>
        <taxon>Eukaryota</taxon>
        <taxon>Viridiplantae</taxon>
        <taxon>Streptophyta</taxon>
        <taxon>Embryophyta</taxon>
        <taxon>Tracheophyta</taxon>
        <taxon>Spermatophyta</taxon>
        <taxon>Magnoliopsida</taxon>
        <taxon>Liliopsida</taxon>
        <taxon>Poales</taxon>
        <taxon>Poaceae</taxon>
        <taxon>PACMAD clade</taxon>
        <taxon>Panicoideae</taxon>
        <taxon>Panicodae</taxon>
        <taxon>Paniceae</taxon>
        <taxon>Panicinae</taxon>
        <taxon>Panicum</taxon>
        <taxon>Panicum sect. Hiantes</taxon>
    </lineage>
</organism>
<comment type="caution">
    <text evidence="7">The sequence shown here is derived from an EMBL/GenBank/DDBJ whole genome shotgun (WGS) entry which is preliminary data.</text>
</comment>
<dbReference type="PANTHER" id="PTHR31251">
    <property type="entry name" value="SQUAMOSA PROMOTER-BINDING-LIKE PROTEIN 4"/>
    <property type="match status" value="1"/>
</dbReference>
<dbReference type="Pfam" id="PF03110">
    <property type="entry name" value="SBP"/>
    <property type="match status" value="1"/>
</dbReference>
<evidence type="ECO:0000256" key="1">
    <source>
        <dbReference type="ARBA" id="ARBA00022723"/>
    </source>
</evidence>
<dbReference type="PROSITE" id="PS51141">
    <property type="entry name" value="ZF_SBP"/>
    <property type="match status" value="1"/>
</dbReference>
<dbReference type="EMBL" id="CM029039">
    <property type="protein sequence ID" value="KAG2645537.1"/>
    <property type="molecule type" value="Genomic_DNA"/>
</dbReference>
<keyword evidence="2 4" id="KW-0863">Zinc-finger</keyword>
<dbReference type="InterPro" id="IPR044817">
    <property type="entry name" value="SBP-like"/>
</dbReference>
<feature type="compositionally biased region" description="Low complexity" evidence="5">
    <location>
        <begin position="70"/>
        <end position="86"/>
    </location>
</feature>
<dbReference type="Gene3D" id="4.10.1100.10">
    <property type="entry name" value="Transcription factor, SBP-box domain"/>
    <property type="match status" value="1"/>
</dbReference>
<dbReference type="InterPro" id="IPR036893">
    <property type="entry name" value="SBP_sf"/>
</dbReference>
<keyword evidence="3" id="KW-0862">Zinc</keyword>
<feature type="compositionally biased region" description="Polar residues" evidence="5">
    <location>
        <begin position="89"/>
        <end position="100"/>
    </location>
</feature>
<gene>
    <name evidence="7" type="ORF">PVAP13_2KG430400</name>
</gene>
<dbReference type="GO" id="GO:0005634">
    <property type="term" value="C:nucleus"/>
    <property type="evidence" value="ECO:0007669"/>
    <property type="project" value="InterPro"/>
</dbReference>
<dbReference type="SUPFAM" id="SSF103612">
    <property type="entry name" value="SBT domain"/>
    <property type="match status" value="1"/>
</dbReference>
<evidence type="ECO:0000313" key="8">
    <source>
        <dbReference type="Proteomes" id="UP000823388"/>
    </source>
</evidence>
<accession>A0A8T0WHC5</accession>
<sequence length="245" mass="25747">MGALPPHTRHPPLYPSQPPPGIPLASCHRPPLMRAKQASKRGSRTAPPPRRLSSIGSSPDGAAMDRKGTSSSAAASMAALAAAAAAGQGQPTSGQANGALSSPHAEEDKNPATAAAVSGGGASGSSDPVTARRGAAGGGPSCQVERCAADLHDARRYYRRHKVCEPHSKELAVLVAGLRQRFCQQCSRFHELLEFDGDKRSCRRRLEGHNARRRRSSADRHGGSGGDQDGRSHPGNPSRNHFQIR</sequence>
<evidence type="ECO:0000259" key="6">
    <source>
        <dbReference type="PROSITE" id="PS51141"/>
    </source>
</evidence>
<dbReference type="InterPro" id="IPR004333">
    <property type="entry name" value="SBP_dom"/>
</dbReference>
<feature type="compositionally biased region" description="Polar residues" evidence="5">
    <location>
        <begin position="235"/>
        <end position="245"/>
    </location>
</feature>
<proteinExistence type="predicted"/>
<dbReference type="PANTHER" id="PTHR31251:SF209">
    <property type="entry name" value="SQUAMOSA PROMOTER-BINDING-LIKE PROTEIN 13"/>
    <property type="match status" value="1"/>
</dbReference>
<dbReference type="AlphaFoldDB" id="A0A8T0WHC5"/>
<feature type="compositionally biased region" description="Basic and acidic residues" evidence="5">
    <location>
        <begin position="206"/>
        <end position="232"/>
    </location>
</feature>
<evidence type="ECO:0000256" key="4">
    <source>
        <dbReference type="PROSITE-ProRule" id="PRU00470"/>
    </source>
</evidence>
<name>A0A8T0WHC5_PANVG</name>